<dbReference type="HOGENOM" id="CLU_2945370_0_0_1"/>
<sequence>MYPATKPDYEQDGDGDIEIEYVEDEDDIVPLDPSECSYMACGHSLPCRITAIVAMGTITS</sequence>
<dbReference type="Proteomes" id="UP000026960">
    <property type="component" value="Chromosome 8"/>
</dbReference>
<evidence type="ECO:0000313" key="1">
    <source>
        <dbReference type="EnsemblPlants" id="OBART08G14110.1"/>
    </source>
</evidence>
<organism evidence="1">
    <name type="scientific">Oryza barthii</name>
    <dbReference type="NCBI Taxonomy" id="65489"/>
    <lineage>
        <taxon>Eukaryota</taxon>
        <taxon>Viridiplantae</taxon>
        <taxon>Streptophyta</taxon>
        <taxon>Embryophyta</taxon>
        <taxon>Tracheophyta</taxon>
        <taxon>Spermatophyta</taxon>
        <taxon>Magnoliopsida</taxon>
        <taxon>Liliopsida</taxon>
        <taxon>Poales</taxon>
        <taxon>Poaceae</taxon>
        <taxon>BOP clade</taxon>
        <taxon>Oryzoideae</taxon>
        <taxon>Oryzeae</taxon>
        <taxon>Oryzinae</taxon>
        <taxon>Oryza</taxon>
    </lineage>
</organism>
<proteinExistence type="predicted"/>
<dbReference type="STRING" id="65489.A0A0D3H032"/>
<dbReference type="Gramene" id="OBART08G14110.1">
    <property type="protein sequence ID" value="OBART08G14110.1"/>
    <property type="gene ID" value="OBART08G14110"/>
</dbReference>
<dbReference type="AlphaFoldDB" id="A0A0D3H032"/>
<evidence type="ECO:0000313" key="2">
    <source>
        <dbReference type="Proteomes" id="UP000026960"/>
    </source>
</evidence>
<dbReference type="EnsemblPlants" id="OBART08G14110.1">
    <property type="protein sequence ID" value="OBART08G14110.1"/>
    <property type="gene ID" value="OBART08G14110"/>
</dbReference>
<reference evidence="1" key="2">
    <citation type="submission" date="2015-03" db="UniProtKB">
        <authorList>
            <consortium name="EnsemblPlants"/>
        </authorList>
    </citation>
    <scope>IDENTIFICATION</scope>
</reference>
<name>A0A0D3H032_9ORYZ</name>
<protein>
    <submittedName>
        <fullName evidence="1">Uncharacterized protein</fullName>
    </submittedName>
</protein>
<accession>A0A0D3H032</accession>
<dbReference type="PaxDb" id="65489-OBART08G14110.1"/>
<reference evidence="1" key="1">
    <citation type="journal article" date="2009" name="Rice">
        <title>De Novo Next Generation Sequencing of Plant Genomes.</title>
        <authorList>
            <person name="Rounsley S."/>
            <person name="Marri P.R."/>
            <person name="Yu Y."/>
            <person name="He R."/>
            <person name="Sisneros N."/>
            <person name="Goicoechea J.L."/>
            <person name="Lee S.J."/>
            <person name="Angelova A."/>
            <person name="Kudrna D."/>
            <person name="Luo M."/>
            <person name="Affourtit J."/>
            <person name="Desany B."/>
            <person name="Knight J."/>
            <person name="Niazi F."/>
            <person name="Egholm M."/>
            <person name="Wing R.A."/>
        </authorList>
    </citation>
    <scope>NUCLEOTIDE SEQUENCE [LARGE SCALE GENOMIC DNA]</scope>
    <source>
        <strain evidence="1">cv. IRGC 105608</strain>
    </source>
</reference>
<keyword evidence="2" id="KW-1185">Reference proteome</keyword>